<dbReference type="InterPro" id="IPR003855">
    <property type="entry name" value="K+_transporter"/>
</dbReference>
<evidence type="ECO:0000256" key="4">
    <source>
        <dbReference type="SAM" id="Phobius"/>
    </source>
</evidence>
<dbReference type="GO" id="GO:0016020">
    <property type="term" value="C:membrane"/>
    <property type="evidence" value="ECO:0007669"/>
    <property type="project" value="InterPro"/>
</dbReference>
<accession>A0A835HG51</accession>
<feature type="domain" description="K+ potassium transporter integral membrane" evidence="5">
    <location>
        <begin position="6"/>
        <end position="181"/>
    </location>
</feature>
<keyword evidence="4" id="KW-1133">Transmembrane helix</keyword>
<evidence type="ECO:0000313" key="7">
    <source>
        <dbReference type="Proteomes" id="UP000631114"/>
    </source>
</evidence>
<feature type="transmembrane region" description="Helical" evidence="4">
    <location>
        <begin position="130"/>
        <end position="148"/>
    </location>
</feature>
<feature type="transmembrane region" description="Helical" evidence="4">
    <location>
        <begin position="188"/>
        <end position="210"/>
    </location>
</feature>
<keyword evidence="4" id="KW-0472">Membrane</keyword>
<feature type="transmembrane region" description="Helical" evidence="4">
    <location>
        <begin position="222"/>
        <end position="241"/>
    </location>
</feature>
<dbReference type="Pfam" id="PF02705">
    <property type="entry name" value="K_trans"/>
    <property type="match status" value="1"/>
</dbReference>
<dbReference type="InterPro" id="IPR053951">
    <property type="entry name" value="K_trans_N"/>
</dbReference>
<evidence type="ECO:0000256" key="3">
    <source>
        <dbReference type="PROSITE-ProRule" id="PRU00708"/>
    </source>
</evidence>
<keyword evidence="2" id="KW-0677">Repeat</keyword>
<proteinExistence type="inferred from homology"/>
<dbReference type="PANTHER" id="PTHR30540">
    <property type="entry name" value="OSMOTIC STRESS POTASSIUM TRANSPORTER"/>
    <property type="match status" value="1"/>
</dbReference>
<evidence type="ECO:0000313" key="6">
    <source>
        <dbReference type="EMBL" id="KAF9598575.1"/>
    </source>
</evidence>
<evidence type="ECO:0000256" key="1">
    <source>
        <dbReference type="ARBA" id="ARBA00008440"/>
    </source>
</evidence>
<dbReference type="OrthoDB" id="504708at2759"/>
<sequence length="242" mass="26898">MTTLPLAYQSFGVIVGNLSISPIYVFISTFSRRTRLQDNDDEILGLLSLVFWTLTLIPLCKYIIVILGVVDNGEGGIFALYSLLCQDSQMGLLNSSDAAEDNLSAYNSENFVKEARTSLLVKQHFRNHRSSRILLLLVVLLGTSMLISDEISFAPARSDCRVCIVAYAIQGFHLAKEVFNRMPKRDIILWNAIIVGYGIHGLGREALLLFHDLQNEGPKLDYVTFICLLSACSHSGLVRLLA</sequence>
<feature type="repeat" description="PPR" evidence="3">
    <location>
        <begin position="186"/>
        <end position="220"/>
    </location>
</feature>
<reference evidence="6 7" key="1">
    <citation type="submission" date="2020-10" db="EMBL/GenBank/DDBJ databases">
        <title>The Coptis chinensis genome and diversification of protoberbering-type alkaloids.</title>
        <authorList>
            <person name="Wang B."/>
            <person name="Shu S."/>
            <person name="Song C."/>
            <person name="Liu Y."/>
        </authorList>
    </citation>
    <scope>NUCLEOTIDE SEQUENCE [LARGE SCALE GENOMIC DNA]</scope>
    <source>
        <strain evidence="6">HL-2020</strain>
        <tissue evidence="6">Leaf</tissue>
    </source>
</reference>
<dbReference type="InterPro" id="IPR002885">
    <property type="entry name" value="PPR_rpt"/>
</dbReference>
<dbReference type="EMBL" id="JADFTS010000007">
    <property type="protein sequence ID" value="KAF9598575.1"/>
    <property type="molecule type" value="Genomic_DNA"/>
</dbReference>
<dbReference type="PROSITE" id="PS51375">
    <property type="entry name" value="PPR"/>
    <property type="match status" value="1"/>
</dbReference>
<organism evidence="6 7">
    <name type="scientific">Coptis chinensis</name>
    <dbReference type="NCBI Taxonomy" id="261450"/>
    <lineage>
        <taxon>Eukaryota</taxon>
        <taxon>Viridiplantae</taxon>
        <taxon>Streptophyta</taxon>
        <taxon>Embryophyta</taxon>
        <taxon>Tracheophyta</taxon>
        <taxon>Spermatophyta</taxon>
        <taxon>Magnoliopsida</taxon>
        <taxon>Ranunculales</taxon>
        <taxon>Ranunculaceae</taxon>
        <taxon>Coptidoideae</taxon>
        <taxon>Coptis</taxon>
    </lineage>
</organism>
<protein>
    <recommendedName>
        <fullName evidence="5">K+ potassium transporter integral membrane domain-containing protein</fullName>
    </recommendedName>
</protein>
<gene>
    <name evidence="6" type="ORF">IFM89_028202</name>
</gene>
<dbReference type="Proteomes" id="UP000631114">
    <property type="component" value="Unassembled WGS sequence"/>
</dbReference>
<name>A0A835HG51_9MAGN</name>
<keyword evidence="4" id="KW-0812">Transmembrane</keyword>
<comment type="similarity">
    <text evidence="1">Belongs to the HAK/KUP transporter (TC 2.A.72.3) family.</text>
</comment>
<dbReference type="GO" id="GO:0015079">
    <property type="term" value="F:potassium ion transmembrane transporter activity"/>
    <property type="evidence" value="ECO:0007669"/>
    <property type="project" value="InterPro"/>
</dbReference>
<evidence type="ECO:0000259" key="5">
    <source>
        <dbReference type="Pfam" id="PF02705"/>
    </source>
</evidence>
<feature type="transmembrane region" description="Helical" evidence="4">
    <location>
        <begin position="43"/>
        <end position="70"/>
    </location>
</feature>
<dbReference type="InterPro" id="IPR011990">
    <property type="entry name" value="TPR-like_helical_dom_sf"/>
</dbReference>
<feature type="transmembrane region" description="Helical" evidence="4">
    <location>
        <begin position="6"/>
        <end position="31"/>
    </location>
</feature>
<evidence type="ECO:0000256" key="2">
    <source>
        <dbReference type="ARBA" id="ARBA00022737"/>
    </source>
</evidence>
<dbReference type="PANTHER" id="PTHR30540:SF88">
    <property type="entry name" value="POTASSIUM TRANSPORTER 13-RELATED"/>
    <property type="match status" value="1"/>
</dbReference>
<dbReference type="Pfam" id="PF01535">
    <property type="entry name" value="PPR"/>
    <property type="match status" value="1"/>
</dbReference>
<comment type="caution">
    <text evidence="6">The sequence shown here is derived from an EMBL/GenBank/DDBJ whole genome shotgun (WGS) entry which is preliminary data.</text>
</comment>
<keyword evidence="7" id="KW-1185">Reference proteome</keyword>
<dbReference type="Gene3D" id="1.25.40.10">
    <property type="entry name" value="Tetratricopeptide repeat domain"/>
    <property type="match status" value="1"/>
</dbReference>
<dbReference type="AlphaFoldDB" id="A0A835HG51"/>